<dbReference type="EMBL" id="CP001964">
    <property type="protein sequence ID" value="ADG75332.1"/>
    <property type="molecule type" value="Genomic_DNA"/>
</dbReference>
<protein>
    <submittedName>
        <fullName evidence="2">Uncharacterized protein</fullName>
    </submittedName>
</protein>
<gene>
    <name evidence="2" type="ordered locus">Cfla_2444</name>
</gene>
<proteinExistence type="predicted"/>
<dbReference type="AlphaFoldDB" id="D5UHL1"/>
<sequence>MARQRKERLDATAWLARYFLGPAQVTDPRRRGRAATEAEAERDRELQGGFERVTDASGRVYLVPRGDEPA</sequence>
<evidence type="ECO:0000313" key="2">
    <source>
        <dbReference type="EMBL" id="ADG75332.1"/>
    </source>
</evidence>
<dbReference type="RefSeq" id="WP_013117665.1">
    <property type="nucleotide sequence ID" value="NC_014151.1"/>
</dbReference>
<evidence type="ECO:0000313" key="3">
    <source>
        <dbReference type="Proteomes" id="UP000000849"/>
    </source>
</evidence>
<evidence type="ECO:0000256" key="1">
    <source>
        <dbReference type="SAM" id="MobiDB-lite"/>
    </source>
</evidence>
<feature type="region of interest" description="Disordered" evidence="1">
    <location>
        <begin position="27"/>
        <end position="46"/>
    </location>
</feature>
<dbReference type="KEGG" id="cfl:Cfla_2444"/>
<feature type="compositionally biased region" description="Basic and acidic residues" evidence="1">
    <location>
        <begin position="34"/>
        <end position="46"/>
    </location>
</feature>
<name>D5UHL1_CELFN</name>
<dbReference type="Proteomes" id="UP000000849">
    <property type="component" value="Chromosome"/>
</dbReference>
<dbReference type="STRING" id="446466.Cfla_2444"/>
<organism evidence="2 3">
    <name type="scientific">Cellulomonas flavigena (strain ATCC 482 / DSM 20109 / BCRC 11376 / JCM 18109 / NBRC 3775 / NCIMB 8073 / NRS 134)</name>
    <dbReference type="NCBI Taxonomy" id="446466"/>
    <lineage>
        <taxon>Bacteria</taxon>
        <taxon>Bacillati</taxon>
        <taxon>Actinomycetota</taxon>
        <taxon>Actinomycetes</taxon>
        <taxon>Micrococcales</taxon>
        <taxon>Cellulomonadaceae</taxon>
        <taxon>Cellulomonas</taxon>
    </lineage>
</organism>
<dbReference type="HOGENOM" id="CLU_2786282_0_0_11"/>
<keyword evidence="3" id="KW-1185">Reference proteome</keyword>
<reference evidence="2 3" key="1">
    <citation type="journal article" date="2010" name="Stand. Genomic Sci.">
        <title>Complete genome sequence of Cellulomonas flavigena type strain (134).</title>
        <authorList>
            <person name="Abt B."/>
            <person name="Foster B."/>
            <person name="Lapidus A."/>
            <person name="Clum A."/>
            <person name="Sun H."/>
            <person name="Pukall R."/>
            <person name="Lucas S."/>
            <person name="Glavina Del Rio T."/>
            <person name="Nolan M."/>
            <person name="Tice H."/>
            <person name="Cheng J.F."/>
            <person name="Pitluck S."/>
            <person name="Liolios K."/>
            <person name="Ivanova N."/>
            <person name="Mavromatis K."/>
            <person name="Ovchinnikova G."/>
            <person name="Pati A."/>
            <person name="Goodwin L."/>
            <person name="Chen A."/>
            <person name="Palaniappan K."/>
            <person name="Land M."/>
            <person name="Hauser L."/>
            <person name="Chang Y.J."/>
            <person name="Jeffries C.D."/>
            <person name="Rohde M."/>
            <person name="Goker M."/>
            <person name="Woyke T."/>
            <person name="Bristow J."/>
            <person name="Eisen J.A."/>
            <person name="Markowitz V."/>
            <person name="Hugenholtz P."/>
            <person name="Kyrpides N.C."/>
            <person name="Klenk H.P."/>
        </authorList>
    </citation>
    <scope>NUCLEOTIDE SEQUENCE [LARGE SCALE GENOMIC DNA]</scope>
    <source>
        <strain evidence="3">ATCC 482 / DSM 20109 / BCRC 11376 / JCM 18109 / NBRC 3775 / NCIMB 8073 / NRS 134</strain>
    </source>
</reference>
<accession>D5UHL1</accession>